<proteinExistence type="predicted"/>
<protein>
    <recommendedName>
        <fullName evidence="1">DNAJ-containing protein X-domain domain-containing protein</fullName>
    </recommendedName>
</protein>
<keyword evidence="3" id="KW-1185">Reference proteome</keyword>
<dbReference type="EMBL" id="KQ086580">
    <property type="protein sequence ID" value="KLO04350.1"/>
    <property type="molecule type" value="Genomic_DNA"/>
</dbReference>
<dbReference type="AlphaFoldDB" id="A0A0H2QXK7"/>
<dbReference type="OrthoDB" id="552049at2759"/>
<evidence type="ECO:0000259" key="1">
    <source>
        <dbReference type="Pfam" id="PF14308"/>
    </source>
</evidence>
<dbReference type="STRING" id="27342.A0A0H2QXK7"/>
<reference evidence="2 3" key="1">
    <citation type="submission" date="2015-04" db="EMBL/GenBank/DDBJ databases">
        <title>Complete genome sequence of Schizopora paradoxa KUC8140, a cosmopolitan wood degrader in East Asia.</title>
        <authorList>
            <consortium name="DOE Joint Genome Institute"/>
            <person name="Min B."/>
            <person name="Park H."/>
            <person name="Jang Y."/>
            <person name="Kim J.-J."/>
            <person name="Kim K.H."/>
            <person name="Pangilinan J."/>
            <person name="Lipzen A."/>
            <person name="Riley R."/>
            <person name="Grigoriev I.V."/>
            <person name="Spatafora J.W."/>
            <person name="Choi I.-G."/>
        </authorList>
    </citation>
    <scope>NUCLEOTIDE SEQUENCE [LARGE SCALE GENOMIC DNA]</scope>
    <source>
        <strain evidence="2 3">KUC8140</strain>
    </source>
</reference>
<dbReference type="PANTHER" id="PTHR44924">
    <property type="entry name" value="DNAJ SUBFAMILY A MEMBER 2"/>
    <property type="match status" value="1"/>
</dbReference>
<gene>
    <name evidence="2" type="ORF">SCHPADRAFT_1003323</name>
</gene>
<evidence type="ECO:0000313" key="2">
    <source>
        <dbReference type="EMBL" id="KLO04350.1"/>
    </source>
</evidence>
<accession>A0A0H2QXK7</accession>
<dbReference type="Pfam" id="PF14308">
    <property type="entry name" value="DnaJ-X"/>
    <property type="match status" value="1"/>
</dbReference>
<dbReference type="PANTHER" id="PTHR44924:SF1">
    <property type="entry name" value="DNAJ SUBFAMILY A MEMBER 2"/>
    <property type="match status" value="1"/>
</dbReference>
<organism evidence="2 3">
    <name type="scientific">Schizopora paradoxa</name>
    <dbReference type="NCBI Taxonomy" id="27342"/>
    <lineage>
        <taxon>Eukaryota</taxon>
        <taxon>Fungi</taxon>
        <taxon>Dikarya</taxon>
        <taxon>Basidiomycota</taxon>
        <taxon>Agaricomycotina</taxon>
        <taxon>Agaricomycetes</taxon>
        <taxon>Hymenochaetales</taxon>
        <taxon>Schizoporaceae</taxon>
        <taxon>Schizopora</taxon>
    </lineage>
</organism>
<feature type="domain" description="DNAJ-containing protein X-domain" evidence="1">
    <location>
        <begin position="67"/>
        <end position="243"/>
    </location>
</feature>
<dbReference type="Proteomes" id="UP000053477">
    <property type="component" value="Unassembled WGS sequence"/>
</dbReference>
<sequence length="265" mass="29485">MICRYCARLQLTTRAACSTSSSMPIAVEETRVAHQTLRRAGRAGHHLPSAEPRRYAHVVQIITRLRRARELKRESYGADPPHVAGFVYASKARHYLASNQTFLGIGGWLHNVQGKYHVISETYVLSTPVFHVYDADLNSSVPTVKSAIKLKSILDQIQALEKAGNLSPEEKKRLEEQAAEKGLQALFKGTKLEIESVLREVCDRVLGSPNISPRKAQLRAVALQILGDAFSKVKAEGESEEAEYVRIETKGSRERDAAREKAKRG</sequence>
<evidence type="ECO:0000313" key="3">
    <source>
        <dbReference type="Proteomes" id="UP000053477"/>
    </source>
</evidence>
<dbReference type="InterPro" id="IPR026894">
    <property type="entry name" value="DnaJ_X"/>
</dbReference>
<name>A0A0H2QXK7_9AGAM</name>
<dbReference type="InParanoid" id="A0A0H2QXK7"/>